<dbReference type="FunFam" id="3.40.1110.10:FF:000188">
    <property type="entry name" value="Phospholipid-transporting ATPase"/>
    <property type="match status" value="1"/>
</dbReference>
<dbReference type="CDD" id="cd02073">
    <property type="entry name" value="P-type_ATPase_APLT_Dnf-like"/>
    <property type="match status" value="1"/>
</dbReference>
<feature type="binding site" evidence="13">
    <location>
        <position position="791"/>
    </location>
    <ligand>
        <name>ATP</name>
        <dbReference type="ChEBI" id="CHEBI:30616"/>
    </ligand>
</feature>
<feature type="binding site" evidence="13">
    <location>
        <position position="650"/>
    </location>
    <ligand>
        <name>ATP</name>
        <dbReference type="ChEBI" id="CHEBI:30616"/>
    </ligand>
</feature>
<dbReference type="EC" id="7.6.2.1" evidence="15"/>
<evidence type="ECO:0000256" key="5">
    <source>
        <dbReference type="ARBA" id="ARBA00022741"/>
    </source>
</evidence>
<keyword evidence="9 15" id="KW-1133">Transmembrane helix</keyword>
<dbReference type="SUPFAM" id="SSF81660">
    <property type="entry name" value="Metal cation-transporting ATPase, ATP-binding domain N"/>
    <property type="match status" value="1"/>
</dbReference>
<feature type="binding site" evidence="13">
    <location>
        <position position="1048"/>
    </location>
    <ligand>
        <name>ATP</name>
        <dbReference type="ChEBI" id="CHEBI:30616"/>
    </ligand>
</feature>
<feature type="transmembrane region" description="Helical" evidence="15">
    <location>
        <begin position="1157"/>
        <end position="1178"/>
    </location>
</feature>
<feature type="binding site" evidence="13">
    <location>
        <position position="929"/>
    </location>
    <ligand>
        <name>ATP</name>
        <dbReference type="ChEBI" id="CHEBI:30616"/>
    </ligand>
</feature>
<evidence type="ECO:0000256" key="3">
    <source>
        <dbReference type="ARBA" id="ARBA00022692"/>
    </source>
</evidence>
<feature type="transmembrane region" description="Helical" evidence="15">
    <location>
        <begin position="1207"/>
        <end position="1226"/>
    </location>
</feature>
<dbReference type="SFLD" id="SFLDF00027">
    <property type="entry name" value="p-type_atpase"/>
    <property type="match status" value="1"/>
</dbReference>
<dbReference type="Pfam" id="PF13246">
    <property type="entry name" value="Cation_ATPase"/>
    <property type="match status" value="1"/>
</dbReference>
<keyword evidence="10 15" id="KW-0472">Membrane</keyword>
<comment type="caution">
    <text evidence="19">The sequence shown here is derived from an EMBL/GenBank/DDBJ whole genome shotgun (WGS) entry which is preliminary data.</text>
</comment>
<evidence type="ECO:0000256" key="11">
    <source>
        <dbReference type="ARBA" id="ARBA00034036"/>
    </source>
</evidence>
<dbReference type="EMBL" id="CAJFCJ010000028">
    <property type="protein sequence ID" value="CAD5125581.1"/>
    <property type="molecule type" value="Genomic_DNA"/>
</dbReference>
<feature type="region of interest" description="Disordered" evidence="16">
    <location>
        <begin position="157"/>
        <end position="176"/>
    </location>
</feature>
<keyword evidence="3 15" id="KW-0812">Transmembrane</keyword>
<feature type="region of interest" description="Disordered" evidence="16">
    <location>
        <begin position="1402"/>
        <end position="1421"/>
    </location>
</feature>
<feature type="binding site" evidence="14">
    <location>
        <position position="1072"/>
    </location>
    <ligand>
        <name>Mg(2+)</name>
        <dbReference type="ChEBI" id="CHEBI:18420"/>
    </ligand>
</feature>
<feature type="compositionally biased region" description="Basic residues" evidence="16">
    <location>
        <begin position="1407"/>
        <end position="1421"/>
    </location>
</feature>
<dbReference type="GO" id="GO:0005886">
    <property type="term" value="C:plasma membrane"/>
    <property type="evidence" value="ECO:0007669"/>
    <property type="project" value="TreeGrafter"/>
</dbReference>
<dbReference type="Gene3D" id="2.70.150.10">
    <property type="entry name" value="Calcium-transporting ATPase, cytoplasmic transduction domain A"/>
    <property type="match status" value="1"/>
</dbReference>
<feature type="domain" description="P-type ATPase N-terminal" evidence="17">
    <location>
        <begin position="258"/>
        <end position="324"/>
    </location>
</feature>
<feature type="binding site" evidence="14">
    <location>
        <position position="1068"/>
    </location>
    <ligand>
        <name>Mg(2+)</name>
        <dbReference type="ChEBI" id="CHEBI:18420"/>
    </ligand>
</feature>
<evidence type="ECO:0000256" key="16">
    <source>
        <dbReference type="SAM" id="MobiDB-lite"/>
    </source>
</evidence>
<dbReference type="PRINTS" id="PR00119">
    <property type="entry name" value="CATATPASE"/>
</dbReference>
<evidence type="ECO:0000259" key="17">
    <source>
        <dbReference type="Pfam" id="PF16209"/>
    </source>
</evidence>
<dbReference type="InterPro" id="IPR023214">
    <property type="entry name" value="HAD_sf"/>
</dbReference>
<evidence type="ECO:0000259" key="18">
    <source>
        <dbReference type="Pfam" id="PF16212"/>
    </source>
</evidence>
<protein>
    <recommendedName>
        <fullName evidence="15">Phospholipid-transporting ATPase</fullName>
        <ecNumber evidence="15">7.6.2.1</ecNumber>
    </recommendedName>
</protein>
<dbReference type="GO" id="GO:0007030">
    <property type="term" value="P:Golgi organization"/>
    <property type="evidence" value="ECO:0007669"/>
    <property type="project" value="TreeGrafter"/>
</dbReference>
<dbReference type="GO" id="GO:0045332">
    <property type="term" value="P:phospholipid translocation"/>
    <property type="evidence" value="ECO:0007669"/>
    <property type="project" value="TreeGrafter"/>
</dbReference>
<dbReference type="PANTHER" id="PTHR24092">
    <property type="entry name" value="PROBABLE PHOSPHOLIPID-TRANSPORTING ATPASE"/>
    <property type="match status" value="1"/>
</dbReference>
<dbReference type="NCBIfam" id="TIGR01494">
    <property type="entry name" value="ATPase_P-type"/>
    <property type="match status" value="1"/>
</dbReference>
<dbReference type="SFLD" id="SFLDS00003">
    <property type="entry name" value="Haloacid_Dehalogenase"/>
    <property type="match status" value="1"/>
</dbReference>
<dbReference type="InterPro" id="IPR032630">
    <property type="entry name" value="P_typ_ATPase_c"/>
</dbReference>
<comment type="subcellular location">
    <subcellularLocation>
        <location evidence="1 15">Membrane</location>
        <topology evidence="1 15">Multi-pass membrane protein</topology>
    </subcellularLocation>
</comment>
<dbReference type="Proteomes" id="UP000549394">
    <property type="component" value="Unassembled WGS sequence"/>
</dbReference>
<dbReference type="Gene3D" id="3.40.50.1000">
    <property type="entry name" value="HAD superfamily/HAD-like"/>
    <property type="match status" value="1"/>
</dbReference>
<evidence type="ECO:0000256" key="10">
    <source>
        <dbReference type="ARBA" id="ARBA00023136"/>
    </source>
</evidence>
<dbReference type="Gene3D" id="3.40.1110.10">
    <property type="entry name" value="Calcium-transporting ATPase, cytoplasmic domain N"/>
    <property type="match status" value="1"/>
</dbReference>
<dbReference type="InterPro" id="IPR018303">
    <property type="entry name" value="ATPase_P-typ_P_site"/>
</dbReference>
<gene>
    <name evidence="19" type="ORF">DGYR_LOCUS12932</name>
</gene>
<keyword evidence="20" id="KW-1185">Reference proteome</keyword>
<dbReference type="SUPFAM" id="SSF81665">
    <property type="entry name" value="Calcium ATPase, transmembrane domain M"/>
    <property type="match status" value="1"/>
</dbReference>
<feature type="binding site" evidence="13">
    <location>
        <position position="813"/>
    </location>
    <ligand>
        <name>ATP</name>
        <dbReference type="ChEBI" id="CHEBI:30616"/>
    </ligand>
</feature>
<evidence type="ECO:0000256" key="2">
    <source>
        <dbReference type="ARBA" id="ARBA00008109"/>
    </source>
</evidence>
<feature type="binding site" evidence="14">
    <location>
        <position position="651"/>
    </location>
    <ligand>
        <name>Mg(2+)</name>
        <dbReference type="ChEBI" id="CHEBI:18420"/>
    </ligand>
</feature>
<feature type="binding site" evidence="13">
    <location>
        <position position="1071"/>
    </location>
    <ligand>
        <name>ATP</name>
        <dbReference type="ChEBI" id="CHEBI:30616"/>
    </ligand>
</feature>
<evidence type="ECO:0000313" key="19">
    <source>
        <dbReference type="EMBL" id="CAD5125581.1"/>
    </source>
</evidence>
<dbReference type="PROSITE" id="PS00154">
    <property type="entry name" value="ATPASE_E1_E2"/>
    <property type="match status" value="1"/>
</dbReference>
<comment type="cofactor">
    <cofactor evidence="14">
        <name>Mg(2+)</name>
        <dbReference type="ChEBI" id="CHEBI:18420"/>
    </cofactor>
</comment>
<feature type="binding site" evidence="13">
    <location>
        <position position="651"/>
    </location>
    <ligand>
        <name>ATP</name>
        <dbReference type="ChEBI" id="CHEBI:30616"/>
    </ligand>
</feature>
<evidence type="ECO:0000256" key="1">
    <source>
        <dbReference type="ARBA" id="ARBA00004141"/>
    </source>
</evidence>
<keyword evidence="5 13" id="KW-0547">Nucleotide-binding</keyword>
<dbReference type="GO" id="GO:0005802">
    <property type="term" value="C:trans-Golgi network"/>
    <property type="evidence" value="ECO:0007669"/>
    <property type="project" value="TreeGrafter"/>
</dbReference>
<feature type="binding site" evidence="13">
    <location>
        <position position="927"/>
    </location>
    <ligand>
        <name>ATP</name>
        <dbReference type="ChEBI" id="CHEBI:30616"/>
    </ligand>
</feature>
<dbReference type="InterPro" id="IPR006539">
    <property type="entry name" value="P-type_ATPase_IV"/>
</dbReference>
<keyword evidence="6 13" id="KW-0067">ATP-binding</keyword>
<dbReference type="InterPro" id="IPR032631">
    <property type="entry name" value="P-type_ATPase_N"/>
</dbReference>
<dbReference type="GO" id="GO:0005524">
    <property type="term" value="F:ATP binding"/>
    <property type="evidence" value="ECO:0007669"/>
    <property type="project" value="UniProtKB-UniRule"/>
</dbReference>
<feature type="binding site" evidence="13">
    <location>
        <position position="649"/>
    </location>
    <ligand>
        <name>ATP</name>
        <dbReference type="ChEBI" id="CHEBI:30616"/>
    </ligand>
</feature>
<evidence type="ECO:0000256" key="12">
    <source>
        <dbReference type="PIRSR" id="PIRSR606539-1"/>
    </source>
</evidence>
<dbReference type="Pfam" id="PF16209">
    <property type="entry name" value="PhoLip_ATPase_N"/>
    <property type="match status" value="1"/>
</dbReference>
<keyword evidence="7 14" id="KW-0460">Magnesium</keyword>
<dbReference type="Pfam" id="PF16212">
    <property type="entry name" value="PhoLip_ATPase_C"/>
    <property type="match status" value="1"/>
</dbReference>
<dbReference type="GO" id="GO:0140326">
    <property type="term" value="F:ATPase-coupled intramembrane lipid transporter activity"/>
    <property type="evidence" value="ECO:0007669"/>
    <property type="project" value="UniProtKB-EC"/>
</dbReference>
<dbReference type="InterPro" id="IPR023299">
    <property type="entry name" value="ATPase_P-typ_cyto_dom_N"/>
</dbReference>
<name>A0A7I8WBQ2_9ANNE</name>
<evidence type="ECO:0000256" key="14">
    <source>
        <dbReference type="PIRSR" id="PIRSR606539-3"/>
    </source>
</evidence>
<dbReference type="OrthoDB" id="377733at2759"/>
<comment type="similarity">
    <text evidence="2 15">Belongs to the cation transport ATPase (P-type) (TC 3.A.3) family. Type IV subfamily.</text>
</comment>
<evidence type="ECO:0000256" key="7">
    <source>
        <dbReference type="ARBA" id="ARBA00022842"/>
    </source>
</evidence>
<dbReference type="SUPFAM" id="SSF81653">
    <property type="entry name" value="Calcium ATPase, transduction domain A"/>
    <property type="match status" value="1"/>
</dbReference>
<feature type="transmembrane region" description="Helical" evidence="15">
    <location>
        <begin position="1246"/>
        <end position="1264"/>
    </location>
</feature>
<feature type="transmembrane region" description="Helical" evidence="15">
    <location>
        <begin position="515"/>
        <end position="544"/>
    </location>
</feature>
<dbReference type="FunFam" id="3.40.50.1000:FF:000014">
    <property type="entry name" value="Phospholipid-transporting ATPase"/>
    <property type="match status" value="1"/>
</dbReference>
<proteinExistence type="inferred from homology"/>
<feature type="active site" description="4-aspartylphosphate intermediate" evidence="12">
    <location>
        <position position="649"/>
    </location>
</feature>
<dbReference type="InterPro" id="IPR001757">
    <property type="entry name" value="P_typ_ATPase"/>
</dbReference>
<dbReference type="GO" id="GO:0016887">
    <property type="term" value="F:ATP hydrolysis activity"/>
    <property type="evidence" value="ECO:0007669"/>
    <property type="project" value="InterPro"/>
</dbReference>
<evidence type="ECO:0000313" key="20">
    <source>
        <dbReference type="Proteomes" id="UP000549394"/>
    </source>
</evidence>
<keyword evidence="8 15" id="KW-1278">Translocase</keyword>
<feature type="transmembrane region" description="Helical" evidence="15">
    <location>
        <begin position="1129"/>
        <end position="1151"/>
    </location>
</feature>
<dbReference type="InterPro" id="IPR036412">
    <property type="entry name" value="HAD-like_sf"/>
</dbReference>
<evidence type="ECO:0000256" key="4">
    <source>
        <dbReference type="ARBA" id="ARBA00022723"/>
    </source>
</evidence>
<feature type="binding site" evidence="13">
    <location>
        <position position="847"/>
    </location>
    <ligand>
        <name>ATP</name>
        <dbReference type="ChEBI" id="CHEBI:30616"/>
    </ligand>
</feature>
<feature type="transmembrane region" description="Helical" evidence="15">
    <location>
        <begin position="1276"/>
        <end position="1294"/>
    </location>
</feature>
<dbReference type="NCBIfam" id="TIGR01652">
    <property type="entry name" value="ATPase-Plipid"/>
    <property type="match status" value="1"/>
</dbReference>
<feature type="transmembrane region" description="Helical" evidence="15">
    <location>
        <begin position="1314"/>
        <end position="1336"/>
    </location>
</feature>
<dbReference type="GO" id="GO:0000287">
    <property type="term" value="F:magnesium ion binding"/>
    <property type="evidence" value="ECO:0007669"/>
    <property type="project" value="UniProtKB-UniRule"/>
</dbReference>
<feature type="binding site" evidence="13">
    <location>
        <position position="750"/>
    </location>
    <ligand>
        <name>ATP</name>
        <dbReference type="ChEBI" id="CHEBI:30616"/>
    </ligand>
</feature>
<evidence type="ECO:0000256" key="8">
    <source>
        <dbReference type="ARBA" id="ARBA00022967"/>
    </source>
</evidence>
<dbReference type="InterPro" id="IPR023298">
    <property type="entry name" value="ATPase_P-typ_TM_dom_sf"/>
</dbReference>
<comment type="catalytic activity">
    <reaction evidence="11 15">
        <text>ATP + H2O + phospholipidSide 1 = ADP + phosphate + phospholipidSide 2.</text>
        <dbReference type="EC" id="7.6.2.1"/>
    </reaction>
</comment>
<dbReference type="InterPro" id="IPR008250">
    <property type="entry name" value="ATPase_P-typ_transduc_dom_A_sf"/>
</dbReference>
<dbReference type="SUPFAM" id="SSF56784">
    <property type="entry name" value="HAD-like"/>
    <property type="match status" value="1"/>
</dbReference>
<feature type="binding site" evidence="14">
    <location>
        <position position="649"/>
    </location>
    <ligand>
        <name>Mg(2+)</name>
        <dbReference type="ChEBI" id="CHEBI:18420"/>
    </ligand>
</feature>
<feature type="binding site" evidence="13">
    <location>
        <position position="1042"/>
    </location>
    <ligand>
        <name>ATP</name>
        <dbReference type="ChEBI" id="CHEBI:30616"/>
    </ligand>
</feature>
<dbReference type="PANTHER" id="PTHR24092:SF190">
    <property type="entry name" value="PHOSPHOLIPID-TRANSPORTING ATPASE"/>
    <property type="match status" value="1"/>
</dbReference>
<keyword evidence="4 14" id="KW-0479">Metal-binding</keyword>
<evidence type="ECO:0000256" key="9">
    <source>
        <dbReference type="ARBA" id="ARBA00022989"/>
    </source>
</evidence>
<feature type="binding site" evidence="13">
    <location>
        <position position="1072"/>
    </location>
    <ligand>
        <name>ATP</name>
        <dbReference type="ChEBI" id="CHEBI:30616"/>
    </ligand>
</feature>
<dbReference type="FunFam" id="3.40.50.1000:FF:000001">
    <property type="entry name" value="Phospholipid-transporting ATPase IC"/>
    <property type="match status" value="1"/>
</dbReference>
<dbReference type="SFLD" id="SFLDG00002">
    <property type="entry name" value="C1.7:_P-type_atpase_like"/>
    <property type="match status" value="1"/>
</dbReference>
<evidence type="ECO:0000256" key="15">
    <source>
        <dbReference type="RuleBase" id="RU362033"/>
    </source>
</evidence>
<dbReference type="InterPro" id="IPR044492">
    <property type="entry name" value="P_typ_ATPase_HD_dom"/>
</dbReference>
<organism evidence="19 20">
    <name type="scientific">Dimorphilus gyrociliatus</name>
    <dbReference type="NCBI Taxonomy" id="2664684"/>
    <lineage>
        <taxon>Eukaryota</taxon>
        <taxon>Metazoa</taxon>
        <taxon>Spiralia</taxon>
        <taxon>Lophotrochozoa</taxon>
        <taxon>Annelida</taxon>
        <taxon>Polychaeta</taxon>
        <taxon>Polychaeta incertae sedis</taxon>
        <taxon>Dinophilidae</taxon>
        <taxon>Dimorphilus</taxon>
    </lineage>
</organism>
<accession>A0A7I8WBQ2</accession>
<feature type="binding site" evidence="13">
    <location>
        <position position="928"/>
    </location>
    <ligand>
        <name>ATP</name>
        <dbReference type="ChEBI" id="CHEBI:30616"/>
    </ligand>
</feature>
<evidence type="ECO:0000256" key="13">
    <source>
        <dbReference type="PIRSR" id="PIRSR606539-2"/>
    </source>
</evidence>
<sequence>MNYLTIQFDFHLICLNKVERTMTKQKEDRSPSLSSVTSSSVLLNNDQLTPRIDVGLVTSDQNDIPLNQLVRSKASLDKNHSRRRSKKLRKKASVKLDSYIDDLNYSKVVKTLPKTNNTVKERGTQTLNNTPSERNILDIRDYYKQLDEEKRIKEEEEAKLAKEEEQEQTEKNEKDSQLKEIIESIANHEKGVCKIELVHQLLGLKYDDGCLNIKVECACETCTYKIDEMPSKMDNKWTQTRIKTNKIIPILTKQQRHIRANDPVYNASFRYANNHISTSKYNFLTFIPKNLFEQFQRLANAYFLALLILQLIPQISSLTPLTTIVPLVAVLTATAIKDLLDDIRRHRSDSQVNNRESYVLRNGEFVEERWHKVVVGDIIKMENNQFVAADLFLLSSSEESELIYIETAELDGETNLKVRQCIPDISCYKDDQTKWGNFNGEITCEPPNNNLNKFNGYLSYNNRKFPVSNDHMLLRGCVLRNTSWCYGMVVYAGKDSKLMMNSGPSKFKRTHIDRLMNILIVGIFCFLALMCLICTVACGVWETIIGYDFQKYLPWDSYVPGSIAKSDKSGSKNAGAAVIALLVFLSYVIILNTVVPISLYVSVEIIRFVHSQWINWDIKLYHEKTNTPALARTTTLNEELGQIEYIFSDKTGTLTQNIMTFNKCTINGVSYGLPYDDDGRPMEKPKLVDFKINNKYGDTNLEFYDHRLLYKIKRGDESCQLFFKLLSLCHTVMAEEEDGEIDYQAQSPDEEALVSAAKNFGFVFKSREPRQIEIEVGGEIEVHKILAILDFNNVRKRMSVITEKDGQIRLYCKGADTMIFQRLSPECEELKTITIEHLDEFAGEGLRTLCLAYKDIDKPTFDEWMEKFDEAASALENREELLDEVYEEIEQNMTLIGASAIEDKLQDGVPETIANLALADIKIWVLTGDKRETAINIGYSCKLLTDEMADIFVIEEDDENLVREGLKSAYNKIKNFNSKTNQKPGQEGNHFTNPQMNIGDSQAHGGFALVITGTSLYYALQKNMEKLFYETASSCKAVVCCRVTPGQKALVVSLVKNYKKTITLAIGDGANDVSMIREAHIGVGISGQEGMQAVLASDFSLAQFRFLERLLLVHGRWSYLRMCKFMKYFFYKNFAFTLCHFWFAFFCGFSAQTLFDPFFISFYNVLYTSFPVLALGIFDQDVNERYSLQYPKLYKPGHLDLLFNKKVFAQSVGEGVLSSLVLFFIPYGAFHDAIRPNGHDLDSHNVLGVVVGSILIVAMTIRCALDTAYWTGLNHFVIWGSILFYFGFTFLFYIDTWGYSYLGTARQLMSTGLFWLTLLLTVVIIILPVIAERFYYIDTRPTLTDKIRLKQKISKSKSASKELTRSQFLRRSNKTLRRSGYAFAHEEGFGKLITSGVMRPSTAGSFRSRKSARRRTSVAVN</sequence>
<reference evidence="19 20" key="1">
    <citation type="submission" date="2020-08" db="EMBL/GenBank/DDBJ databases">
        <authorList>
            <person name="Hejnol A."/>
        </authorList>
    </citation>
    <scope>NUCLEOTIDE SEQUENCE [LARGE SCALE GENOMIC DNA]</scope>
</reference>
<evidence type="ECO:0000256" key="6">
    <source>
        <dbReference type="ARBA" id="ARBA00022840"/>
    </source>
</evidence>
<feature type="transmembrane region" description="Helical" evidence="15">
    <location>
        <begin position="576"/>
        <end position="601"/>
    </location>
</feature>
<feature type="domain" description="P-type ATPase C-terminal" evidence="18">
    <location>
        <begin position="1094"/>
        <end position="1337"/>
    </location>
</feature>